<dbReference type="PANTHER" id="PTHR42899:SF1">
    <property type="entry name" value="SPERMATOGENESIS-ASSOCIATED PROTEIN 20"/>
    <property type="match status" value="1"/>
</dbReference>
<gene>
    <name evidence="2" type="ORF">HPP92_011540</name>
</gene>
<evidence type="ECO:0000259" key="1">
    <source>
        <dbReference type="Pfam" id="PF03190"/>
    </source>
</evidence>
<evidence type="ECO:0000313" key="2">
    <source>
        <dbReference type="EMBL" id="KAG0483456.1"/>
    </source>
</evidence>
<dbReference type="Gene3D" id="3.40.30.10">
    <property type="entry name" value="Glutaredoxin"/>
    <property type="match status" value="1"/>
</dbReference>
<dbReference type="GO" id="GO:0009507">
    <property type="term" value="C:chloroplast"/>
    <property type="evidence" value="ECO:0007669"/>
    <property type="project" value="TreeGrafter"/>
</dbReference>
<accession>A0A835R0V9</accession>
<name>A0A835R0V9_VANPL</name>
<reference evidence="2 3" key="1">
    <citation type="journal article" date="2020" name="Nat. Food">
        <title>A phased Vanilla planifolia genome enables genetic improvement of flavour and production.</title>
        <authorList>
            <person name="Hasing T."/>
            <person name="Tang H."/>
            <person name="Brym M."/>
            <person name="Khazi F."/>
            <person name="Huang T."/>
            <person name="Chambers A.H."/>
        </authorList>
    </citation>
    <scope>NUCLEOTIDE SEQUENCE [LARGE SCALE GENOMIC DNA]</scope>
    <source>
        <tissue evidence="2">Leaf</tissue>
    </source>
</reference>
<dbReference type="AlphaFoldDB" id="A0A835R0V9"/>
<sequence length="145" mass="16767">MALNSSLIFASSLSSSAGAAFLRCRFPLRFTARRRTLQSLRVFSMAESSRASHRYTNRLASEHSPYLLQHAHNPVDWYPWGDEAFQNARKKGVPIFLSIGYSTCHWCHVMEMESFENEEVAKMLNEWFVSIKVDERSDQMLIRST</sequence>
<organism evidence="2 3">
    <name type="scientific">Vanilla planifolia</name>
    <name type="common">Vanilla</name>
    <dbReference type="NCBI Taxonomy" id="51239"/>
    <lineage>
        <taxon>Eukaryota</taxon>
        <taxon>Viridiplantae</taxon>
        <taxon>Streptophyta</taxon>
        <taxon>Embryophyta</taxon>
        <taxon>Tracheophyta</taxon>
        <taxon>Spermatophyta</taxon>
        <taxon>Magnoliopsida</taxon>
        <taxon>Liliopsida</taxon>
        <taxon>Asparagales</taxon>
        <taxon>Orchidaceae</taxon>
        <taxon>Vanilloideae</taxon>
        <taxon>Vanilleae</taxon>
        <taxon>Vanilla</taxon>
    </lineage>
</organism>
<dbReference type="EMBL" id="JADCNM010000005">
    <property type="protein sequence ID" value="KAG0483456.1"/>
    <property type="molecule type" value="Genomic_DNA"/>
</dbReference>
<dbReference type="Proteomes" id="UP000639772">
    <property type="component" value="Unassembled WGS sequence"/>
</dbReference>
<dbReference type="InterPro" id="IPR036249">
    <property type="entry name" value="Thioredoxin-like_sf"/>
</dbReference>
<feature type="domain" description="Spermatogenesis-associated protein 20-like TRX" evidence="1">
    <location>
        <begin position="56"/>
        <end position="135"/>
    </location>
</feature>
<dbReference type="PANTHER" id="PTHR42899">
    <property type="entry name" value="SPERMATOGENESIS-ASSOCIATED PROTEIN 20"/>
    <property type="match status" value="1"/>
</dbReference>
<proteinExistence type="predicted"/>
<dbReference type="InterPro" id="IPR024705">
    <property type="entry name" value="Ssp411"/>
</dbReference>
<comment type="caution">
    <text evidence="2">The sequence shown here is derived from an EMBL/GenBank/DDBJ whole genome shotgun (WGS) entry which is preliminary data.</text>
</comment>
<dbReference type="OrthoDB" id="1923667at2759"/>
<dbReference type="Pfam" id="PF03190">
    <property type="entry name" value="Thioredox_DsbH"/>
    <property type="match status" value="1"/>
</dbReference>
<dbReference type="InterPro" id="IPR004879">
    <property type="entry name" value="Ssp411-like_TRX"/>
</dbReference>
<dbReference type="SUPFAM" id="SSF52833">
    <property type="entry name" value="Thioredoxin-like"/>
    <property type="match status" value="1"/>
</dbReference>
<protein>
    <recommendedName>
        <fullName evidence="1">Spermatogenesis-associated protein 20-like TRX domain-containing protein</fullName>
    </recommendedName>
</protein>
<evidence type="ECO:0000313" key="3">
    <source>
        <dbReference type="Proteomes" id="UP000639772"/>
    </source>
</evidence>